<protein>
    <submittedName>
        <fullName evidence="2">Uncharacterized protein</fullName>
    </submittedName>
</protein>
<feature type="region of interest" description="Disordered" evidence="1">
    <location>
        <begin position="1"/>
        <end position="33"/>
    </location>
</feature>
<organism evidence="2">
    <name type="scientific">Streptantibioticus silvisoli</name>
    <dbReference type="NCBI Taxonomy" id="2705255"/>
    <lineage>
        <taxon>Bacteria</taxon>
        <taxon>Bacillati</taxon>
        <taxon>Actinomycetota</taxon>
        <taxon>Actinomycetes</taxon>
        <taxon>Kitasatosporales</taxon>
        <taxon>Streptomycetaceae</taxon>
        <taxon>Streptantibioticus</taxon>
    </lineage>
</organism>
<name>A0AA90HAY9_9ACTN</name>
<comment type="caution">
    <text evidence="2">The sequence shown here is derived from an EMBL/GenBank/DDBJ whole genome shotgun (WGS) entry which is preliminary data.</text>
</comment>
<proteinExistence type="predicted"/>
<evidence type="ECO:0000313" key="2">
    <source>
        <dbReference type="EMBL" id="MDI5973489.1"/>
    </source>
</evidence>
<evidence type="ECO:0000256" key="1">
    <source>
        <dbReference type="SAM" id="MobiDB-lite"/>
    </source>
</evidence>
<sequence length="99" mass="10582">MRRPDVSAVVDSGRALRRAQHREGAADRGLNVVSNEAETAEHYGWVDRAVPADELDGITDRLDRAQAGDGERDPEGRDGRSSGPGRDPSPPAPSLRSAP</sequence>
<accession>A0AA90HAY9</accession>
<feature type="compositionally biased region" description="Basic and acidic residues" evidence="1">
    <location>
        <begin position="58"/>
        <end position="80"/>
    </location>
</feature>
<dbReference type="RefSeq" id="WP_271312144.1">
    <property type="nucleotide sequence ID" value="NZ_JABXJJ020000046.1"/>
</dbReference>
<gene>
    <name evidence="2" type="ORF">POF50_029805</name>
</gene>
<feature type="region of interest" description="Disordered" evidence="1">
    <location>
        <begin position="56"/>
        <end position="99"/>
    </location>
</feature>
<dbReference type="AlphaFoldDB" id="A0AA90HAY9"/>
<reference evidence="2" key="1">
    <citation type="submission" date="2023-05" db="EMBL/GenBank/DDBJ databases">
        <title>Streptantibioticus silvisoli sp. nov., acidotolerant actinomycetes 1 from pine litter.</title>
        <authorList>
            <person name="Swiecimska M."/>
            <person name="Golinska P."/>
            <person name="Sangal V."/>
            <person name="Wachnowicz B."/>
            <person name="Goodfellow M."/>
        </authorList>
    </citation>
    <scope>NUCLEOTIDE SEQUENCE</scope>
    <source>
        <strain evidence="2">SL13</strain>
    </source>
</reference>
<dbReference type="EMBL" id="JABXJJ020000046">
    <property type="protein sequence ID" value="MDI5973489.1"/>
    <property type="molecule type" value="Genomic_DNA"/>
</dbReference>